<dbReference type="HAMAP" id="MF_00528">
    <property type="entry name" value="Maf"/>
    <property type="match status" value="1"/>
</dbReference>
<feature type="site" description="Important for substrate specificity" evidence="9">
    <location>
        <position position="19"/>
    </location>
</feature>
<keyword evidence="11" id="KW-1185">Reference proteome</keyword>
<dbReference type="SUPFAM" id="SSF52972">
    <property type="entry name" value="ITPase-like"/>
    <property type="match status" value="1"/>
</dbReference>
<dbReference type="PANTHER" id="PTHR43213:SF10">
    <property type="entry name" value="7-METHYL-GTP PYROPHOSPHATASE"/>
    <property type="match status" value="1"/>
</dbReference>
<dbReference type="Proteomes" id="UP000218765">
    <property type="component" value="Chromosome"/>
</dbReference>
<organism evidence="10 11">
    <name type="scientific">Thiohalobacter thiocyanaticus</name>
    <dbReference type="NCBI Taxonomy" id="585455"/>
    <lineage>
        <taxon>Bacteria</taxon>
        <taxon>Pseudomonadati</taxon>
        <taxon>Pseudomonadota</taxon>
        <taxon>Gammaproteobacteria</taxon>
        <taxon>Thiohalobacterales</taxon>
        <taxon>Thiohalobacteraceae</taxon>
        <taxon>Thiohalobacter</taxon>
    </lineage>
</organism>
<evidence type="ECO:0000256" key="8">
    <source>
        <dbReference type="ARBA" id="ARBA00068163"/>
    </source>
</evidence>
<comment type="caution">
    <text evidence="9">Lacks conserved residue(s) required for the propagation of feature annotation.</text>
</comment>
<evidence type="ECO:0000256" key="1">
    <source>
        <dbReference type="ARBA" id="ARBA00004496"/>
    </source>
</evidence>
<dbReference type="PIRSF" id="PIRSF006305">
    <property type="entry name" value="Maf"/>
    <property type="match status" value="1"/>
</dbReference>
<accession>A0A1Z4VRU6</accession>
<dbReference type="RefSeq" id="WP_096366331.1">
    <property type="nucleotide sequence ID" value="NZ_AP018052.1"/>
</dbReference>
<comment type="subcellular location">
    <subcellularLocation>
        <location evidence="1 9">Cytoplasm</location>
    </subcellularLocation>
</comment>
<dbReference type="GO" id="GO:0009117">
    <property type="term" value="P:nucleotide metabolic process"/>
    <property type="evidence" value="ECO:0007669"/>
    <property type="project" value="UniProtKB-KW"/>
</dbReference>
<keyword evidence="4 9" id="KW-0546">Nucleotide metabolism</keyword>
<evidence type="ECO:0000256" key="6">
    <source>
        <dbReference type="ARBA" id="ARBA00053369"/>
    </source>
</evidence>
<comment type="cofactor">
    <cofactor evidence="9">
        <name>a divalent metal cation</name>
        <dbReference type="ChEBI" id="CHEBI:60240"/>
    </cofactor>
</comment>
<comment type="catalytic activity">
    <reaction evidence="5 9">
        <text>N(7)-methyl-GTP + H2O = N(7)-methyl-GMP + diphosphate + H(+)</text>
        <dbReference type="Rhea" id="RHEA:58744"/>
        <dbReference type="ChEBI" id="CHEBI:15377"/>
        <dbReference type="ChEBI" id="CHEBI:15378"/>
        <dbReference type="ChEBI" id="CHEBI:33019"/>
        <dbReference type="ChEBI" id="CHEBI:58285"/>
        <dbReference type="ChEBI" id="CHEBI:87133"/>
    </reaction>
</comment>
<feature type="active site" description="Proton acceptor" evidence="9">
    <location>
        <position position="76"/>
    </location>
</feature>
<dbReference type="Pfam" id="PF02545">
    <property type="entry name" value="Maf"/>
    <property type="match status" value="1"/>
</dbReference>
<feature type="site" description="Important for substrate specificity" evidence="9">
    <location>
        <position position="161"/>
    </location>
</feature>
<keyword evidence="3 9" id="KW-0378">Hydrolase</keyword>
<dbReference type="KEGG" id="ttc:FOKN1_1827"/>
<gene>
    <name evidence="10" type="ORF">FOKN1_1827</name>
</gene>
<dbReference type="NCBIfam" id="TIGR00172">
    <property type="entry name" value="maf"/>
    <property type="match status" value="1"/>
</dbReference>
<dbReference type="GO" id="GO:0047429">
    <property type="term" value="F:nucleoside triphosphate diphosphatase activity"/>
    <property type="evidence" value="ECO:0007669"/>
    <property type="project" value="InterPro"/>
</dbReference>
<dbReference type="Gene3D" id="3.90.950.10">
    <property type="match status" value="1"/>
</dbReference>
<feature type="site" description="Important for substrate specificity" evidence="9">
    <location>
        <position position="77"/>
    </location>
</feature>
<evidence type="ECO:0000256" key="9">
    <source>
        <dbReference type="HAMAP-Rule" id="MF_00528"/>
    </source>
</evidence>
<evidence type="ECO:0000256" key="7">
    <source>
        <dbReference type="ARBA" id="ARBA00060749"/>
    </source>
</evidence>
<dbReference type="FunFam" id="3.90.950.10:FF:000005">
    <property type="entry name" value="7-methyl-GTP pyrophosphatase"/>
    <property type="match status" value="1"/>
</dbReference>
<dbReference type="GO" id="GO:0005737">
    <property type="term" value="C:cytoplasm"/>
    <property type="evidence" value="ECO:0007669"/>
    <property type="project" value="UniProtKB-SubCell"/>
</dbReference>
<evidence type="ECO:0000313" key="11">
    <source>
        <dbReference type="Proteomes" id="UP000218765"/>
    </source>
</evidence>
<dbReference type="InterPro" id="IPR003697">
    <property type="entry name" value="Maf-like"/>
</dbReference>
<comment type="similarity">
    <text evidence="7 9">Belongs to the Maf family. YceF subfamily.</text>
</comment>
<dbReference type="EC" id="3.6.1.-" evidence="9"/>
<evidence type="ECO:0000313" key="10">
    <source>
        <dbReference type="EMBL" id="BAZ94213.1"/>
    </source>
</evidence>
<dbReference type="CDD" id="cd00555">
    <property type="entry name" value="Maf"/>
    <property type="match status" value="1"/>
</dbReference>
<evidence type="ECO:0000256" key="4">
    <source>
        <dbReference type="ARBA" id="ARBA00023080"/>
    </source>
</evidence>
<sequence length="199" mass="21889">MSNPASPEHTLVLGSSSPFRRELLARLGLPFECHSPDIDESARPGESPRDLVARLSEAKARAVAAVWTQALIIGSDQVAVVDEEILGKPGSHERAREQLSRLSGREVTFLTGLCLYNSESDRVQLDVVPYSVEFRDLSAEQIERYLEQEQPYNCAGSFRSEALGVTLFRRMQGDDPNALVGLPLIRLVDMLAEEGVGLP</sequence>
<dbReference type="AlphaFoldDB" id="A0A1Z4VRU6"/>
<dbReference type="InterPro" id="IPR029001">
    <property type="entry name" value="ITPase-like_fam"/>
</dbReference>
<name>A0A1Z4VRU6_9GAMM</name>
<keyword evidence="2 9" id="KW-0963">Cytoplasm</keyword>
<dbReference type="PANTHER" id="PTHR43213">
    <property type="entry name" value="BIFUNCTIONAL DTTP/UTP PYROPHOSPHATASE/METHYLTRANSFERASE PROTEIN-RELATED"/>
    <property type="match status" value="1"/>
</dbReference>
<evidence type="ECO:0000256" key="5">
    <source>
        <dbReference type="ARBA" id="ARBA00050213"/>
    </source>
</evidence>
<protein>
    <recommendedName>
        <fullName evidence="8 9">7-methyl-GTP pyrophosphatase</fullName>
        <shortName evidence="9">m(7)GTP pyrophosphatase</shortName>
        <ecNumber evidence="9">3.6.1.-</ecNumber>
    </recommendedName>
</protein>
<dbReference type="EMBL" id="AP018052">
    <property type="protein sequence ID" value="BAZ94213.1"/>
    <property type="molecule type" value="Genomic_DNA"/>
</dbReference>
<dbReference type="OrthoDB" id="9813694at2"/>
<evidence type="ECO:0000256" key="2">
    <source>
        <dbReference type="ARBA" id="ARBA00022490"/>
    </source>
</evidence>
<comment type="function">
    <text evidence="6 9">Nucleoside triphosphate pyrophosphatase that hydrolyzes 7-methyl-GTP (m(7)GTP). May have a dual role in cell division arrest and in preventing the incorporation of modified nucleotides into cellular nucleic acids.</text>
</comment>
<reference evidence="10 11" key="1">
    <citation type="submission" date="2017-05" db="EMBL/GenBank/DDBJ databases">
        <title>Thiocyanate degradation by Thiohalobacter thiocyanaticus FOKN1.</title>
        <authorList>
            <person name="Oshiki M."/>
            <person name="Fukushima T."/>
            <person name="Kawano S."/>
            <person name="Nakagawa J."/>
        </authorList>
    </citation>
    <scope>NUCLEOTIDE SEQUENCE [LARGE SCALE GENOMIC DNA]</scope>
    <source>
        <strain evidence="10 11">FOKN1</strain>
    </source>
</reference>
<proteinExistence type="inferred from homology"/>
<evidence type="ECO:0000256" key="3">
    <source>
        <dbReference type="ARBA" id="ARBA00022801"/>
    </source>
</evidence>